<evidence type="ECO:0000313" key="3">
    <source>
        <dbReference type="Proteomes" id="UP001328107"/>
    </source>
</evidence>
<sequence>IATIRSECEQMKNLEGEVRQNVLDSRKRLGKLKNDKIMMIAELINYMQQRMELLEKVETKIGEKQAYIRQMEESYEEGKENLSSAMTSTDLDTSETANATMYVP</sequence>
<evidence type="ECO:0000313" key="2">
    <source>
        <dbReference type="EMBL" id="GMR40312.1"/>
    </source>
</evidence>
<feature type="compositionally biased region" description="Polar residues" evidence="1">
    <location>
        <begin position="81"/>
        <end position="104"/>
    </location>
</feature>
<accession>A0AAN4ZFL0</accession>
<protein>
    <submittedName>
        <fullName evidence="2">Uncharacterized protein</fullName>
    </submittedName>
</protein>
<gene>
    <name evidence="2" type="ORF">PMAYCL1PPCAC_10507</name>
</gene>
<name>A0AAN4ZFL0_9BILA</name>
<feature type="region of interest" description="Disordered" evidence="1">
    <location>
        <begin position="77"/>
        <end position="104"/>
    </location>
</feature>
<dbReference type="EMBL" id="BTRK01000003">
    <property type="protein sequence ID" value="GMR40312.1"/>
    <property type="molecule type" value="Genomic_DNA"/>
</dbReference>
<keyword evidence="3" id="KW-1185">Reference proteome</keyword>
<organism evidence="2 3">
    <name type="scientific">Pristionchus mayeri</name>
    <dbReference type="NCBI Taxonomy" id="1317129"/>
    <lineage>
        <taxon>Eukaryota</taxon>
        <taxon>Metazoa</taxon>
        <taxon>Ecdysozoa</taxon>
        <taxon>Nematoda</taxon>
        <taxon>Chromadorea</taxon>
        <taxon>Rhabditida</taxon>
        <taxon>Rhabditina</taxon>
        <taxon>Diplogasteromorpha</taxon>
        <taxon>Diplogasteroidea</taxon>
        <taxon>Neodiplogasteridae</taxon>
        <taxon>Pristionchus</taxon>
    </lineage>
</organism>
<proteinExistence type="predicted"/>
<reference evidence="3" key="1">
    <citation type="submission" date="2022-10" db="EMBL/GenBank/DDBJ databases">
        <title>Genome assembly of Pristionchus species.</title>
        <authorList>
            <person name="Yoshida K."/>
            <person name="Sommer R.J."/>
        </authorList>
    </citation>
    <scope>NUCLEOTIDE SEQUENCE [LARGE SCALE GENOMIC DNA]</scope>
    <source>
        <strain evidence="3">RS5460</strain>
    </source>
</reference>
<dbReference type="AlphaFoldDB" id="A0AAN4ZFL0"/>
<dbReference type="Proteomes" id="UP001328107">
    <property type="component" value="Unassembled WGS sequence"/>
</dbReference>
<comment type="caution">
    <text evidence="2">The sequence shown here is derived from an EMBL/GenBank/DDBJ whole genome shotgun (WGS) entry which is preliminary data.</text>
</comment>
<feature type="non-terminal residue" evidence="2">
    <location>
        <position position="1"/>
    </location>
</feature>
<evidence type="ECO:0000256" key="1">
    <source>
        <dbReference type="SAM" id="MobiDB-lite"/>
    </source>
</evidence>